<evidence type="ECO:0000313" key="3">
    <source>
        <dbReference type="Proteomes" id="UP000605897"/>
    </source>
</evidence>
<protein>
    <submittedName>
        <fullName evidence="2">Uncharacterized protein</fullName>
    </submittedName>
</protein>
<dbReference type="PROSITE" id="PS51257">
    <property type="entry name" value="PROKAR_LIPOPROTEIN"/>
    <property type="match status" value="1"/>
</dbReference>
<feature type="signal peptide" evidence="1">
    <location>
        <begin position="1"/>
        <end position="23"/>
    </location>
</feature>
<accession>A0ABQ3IDM0</accession>
<keyword evidence="1" id="KW-0732">Signal</keyword>
<organism evidence="2 3">
    <name type="scientific">Amycolatopsis deserti</name>
    <dbReference type="NCBI Taxonomy" id="185696"/>
    <lineage>
        <taxon>Bacteria</taxon>
        <taxon>Bacillati</taxon>
        <taxon>Actinomycetota</taxon>
        <taxon>Actinomycetes</taxon>
        <taxon>Pseudonocardiales</taxon>
        <taxon>Pseudonocardiaceae</taxon>
        <taxon>Amycolatopsis</taxon>
    </lineage>
</organism>
<gene>
    <name evidence="2" type="ORF">GCM10017786_02970</name>
</gene>
<sequence>MRSRGALRLVAVAVLALLVTSCAGEDEEPQRPRATVNPALPAATALTDLATPVPSGEFGVVAPHSTGDTPPGSVPAIRIASPLMRITATDPAAFVYIDRTAYPDGDHAVRFAA</sequence>
<dbReference type="Proteomes" id="UP000605897">
    <property type="component" value="Unassembled WGS sequence"/>
</dbReference>
<reference evidence="3" key="1">
    <citation type="journal article" date="2019" name="Int. J. Syst. Evol. Microbiol.">
        <title>The Global Catalogue of Microorganisms (GCM) 10K type strain sequencing project: providing services to taxonomists for standard genome sequencing and annotation.</title>
        <authorList>
            <consortium name="The Broad Institute Genomics Platform"/>
            <consortium name="The Broad Institute Genome Sequencing Center for Infectious Disease"/>
            <person name="Wu L."/>
            <person name="Ma J."/>
        </authorList>
    </citation>
    <scope>NUCLEOTIDE SEQUENCE [LARGE SCALE GENOMIC DNA]</scope>
    <source>
        <strain evidence="3">CGMCC 4.7677</strain>
    </source>
</reference>
<dbReference type="RefSeq" id="WP_191242660.1">
    <property type="nucleotide sequence ID" value="NZ_BNAU01000001.1"/>
</dbReference>
<keyword evidence="3" id="KW-1185">Reference proteome</keyword>
<proteinExistence type="predicted"/>
<evidence type="ECO:0000313" key="2">
    <source>
        <dbReference type="EMBL" id="GHE77081.1"/>
    </source>
</evidence>
<feature type="chain" id="PRO_5045205935" evidence="1">
    <location>
        <begin position="24"/>
        <end position="113"/>
    </location>
</feature>
<evidence type="ECO:0000256" key="1">
    <source>
        <dbReference type="SAM" id="SignalP"/>
    </source>
</evidence>
<comment type="caution">
    <text evidence="2">The sequence shown here is derived from an EMBL/GenBank/DDBJ whole genome shotgun (WGS) entry which is preliminary data.</text>
</comment>
<dbReference type="EMBL" id="BNAU01000001">
    <property type="protein sequence ID" value="GHE77081.1"/>
    <property type="molecule type" value="Genomic_DNA"/>
</dbReference>
<name>A0ABQ3IDM0_9PSEU</name>